<dbReference type="Pfam" id="PF10986">
    <property type="entry name" value="ZrgA"/>
    <property type="match status" value="1"/>
</dbReference>
<keyword evidence="4" id="KW-1185">Reference proteome</keyword>
<sequence length="234" mass="24998">MSLSYGRGAFLSLAGMGLALCVACSAEQPYEPEATEAAAPPPVEAVEDASPVSDTEAHDDHDDHAEHDAHADHDDDHDAHEEHGDDDAHDHHEDEHAGGEAHVHGAAELAVTQENNFVTISIDAPLANFGLSEKTKKKSSDLEKYAEGLTELMGNAGCDLVERSADLRRSGDHAAMTLSIVWDCRRPSQLDGLMFTGFETYDAFETVEAVYLGEAGETASAVLTPESPFLPFGS</sequence>
<dbReference type="AlphaFoldDB" id="A0A059ECC4"/>
<evidence type="ECO:0000256" key="2">
    <source>
        <dbReference type="SAM" id="SignalP"/>
    </source>
</evidence>
<feature type="chain" id="PRO_5001576147" description="DUF2796 domain-containing protein" evidence="2">
    <location>
        <begin position="27"/>
        <end position="234"/>
    </location>
</feature>
<dbReference type="OrthoDB" id="7620014at2"/>
<organism evidence="3 4">
    <name type="scientific">Hyphomonas atlantica</name>
    <dbReference type="NCBI Taxonomy" id="1280948"/>
    <lineage>
        <taxon>Bacteria</taxon>
        <taxon>Pseudomonadati</taxon>
        <taxon>Pseudomonadota</taxon>
        <taxon>Alphaproteobacteria</taxon>
        <taxon>Hyphomonadales</taxon>
        <taxon>Hyphomonadaceae</taxon>
        <taxon>Hyphomonas</taxon>
    </lineage>
</organism>
<evidence type="ECO:0008006" key="5">
    <source>
        <dbReference type="Google" id="ProtNLM"/>
    </source>
</evidence>
<dbReference type="STRING" id="1280948.HY36_01985"/>
<evidence type="ECO:0000313" key="4">
    <source>
        <dbReference type="Proteomes" id="UP000024547"/>
    </source>
</evidence>
<dbReference type="EMBL" id="AWFH01000001">
    <property type="protein sequence ID" value="KCZ65177.1"/>
    <property type="molecule type" value="Genomic_DNA"/>
</dbReference>
<dbReference type="Proteomes" id="UP000024547">
    <property type="component" value="Unassembled WGS sequence"/>
</dbReference>
<evidence type="ECO:0000313" key="3">
    <source>
        <dbReference type="EMBL" id="KCZ65177.1"/>
    </source>
</evidence>
<evidence type="ECO:0000256" key="1">
    <source>
        <dbReference type="SAM" id="MobiDB-lite"/>
    </source>
</evidence>
<name>A0A059ECC4_9PROT</name>
<dbReference type="RefSeq" id="WP_162175931.1">
    <property type="nucleotide sequence ID" value="NZ_AWFH01000001.1"/>
</dbReference>
<gene>
    <name evidence="3" type="ORF">HY36_01985</name>
</gene>
<feature type="signal peptide" evidence="2">
    <location>
        <begin position="1"/>
        <end position="26"/>
    </location>
</feature>
<accession>A0A059ECC4</accession>
<proteinExistence type="predicted"/>
<reference evidence="3 4" key="1">
    <citation type="journal article" date="2014" name="Antonie Van Leeuwenhoek">
        <title>Hyphomonas beringensis sp. nov. and Hyphomonas chukchiensis sp. nov., isolated from surface seawater of the Bering Sea and Chukchi Sea.</title>
        <authorList>
            <person name="Li C."/>
            <person name="Lai Q."/>
            <person name="Li G."/>
            <person name="Dong C."/>
            <person name="Wang J."/>
            <person name="Liao Y."/>
            <person name="Shao Z."/>
        </authorList>
    </citation>
    <scope>NUCLEOTIDE SEQUENCE [LARGE SCALE GENOMIC DNA]</scope>
    <source>
        <strain evidence="3 4">22II1-22F38</strain>
    </source>
</reference>
<protein>
    <recommendedName>
        <fullName evidence="5">DUF2796 domain-containing protein</fullName>
    </recommendedName>
</protein>
<keyword evidence="2" id="KW-0732">Signal</keyword>
<dbReference type="InterPro" id="IPR021253">
    <property type="entry name" value="ZrgA-like"/>
</dbReference>
<feature type="compositionally biased region" description="Basic and acidic residues" evidence="1">
    <location>
        <begin position="55"/>
        <end position="102"/>
    </location>
</feature>
<dbReference type="PATRIC" id="fig|1280948.3.peg.391"/>
<comment type="caution">
    <text evidence="3">The sequence shown here is derived from an EMBL/GenBank/DDBJ whole genome shotgun (WGS) entry which is preliminary data.</text>
</comment>
<feature type="region of interest" description="Disordered" evidence="1">
    <location>
        <begin position="32"/>
        <end position="102"/>
    </location>
</feature>